<accession>A0A841L7R9</accession>
<reference evidence="2 3" key="1">
    <citation type="submission" date="2020-08" db="EMBL/GenBank/DDBJ databases">
        <title>Genomic Encyclopedia of Type Strains, Phase IV (KMG-IV): sequencing the most valuable type-strain genomes for metagenomic binning, comparative biology and taxonomic classification.</title>
        <authorList>
            <person name="Goeker M."/>
        </authorList>
    </citation>
    <scope>NUCLEOTIDE SEQUENCE [LARGE SCALE GENOMIC DNA]</scope>
    <source>
        <strain evidence="2 3">DSM 102189</strain>
    </source>
</reference>
<feature type="transmembrane region" description="Helical" evidence="1">
    <location>
        <begin position="46"/>
        <end position="66"/>
    </location>
</feature>
<comment type="caution">
    <text evidence="2">The sequence shown here is derived from an EMBL/GenBank/DDBJ whole genome shotgun (WGS) entry which is preliminary data.</text>
</comment>
<dbReference type="Proteomes" id="UP000538147">
    <property type="component" value="Unassembled WGS sequence"/>
</dbReference>
<dbReference type="AlphaFoldDB" id="A0A841L7R9"/>
<evidence type="ECO:0008006" key="4">
    <source>
        <dbReference type="Google" id="ProtNLM"/>
    </source>
</evidence>
<evidence type="ECO:0000256" key="1">
    <source>
        <dbReference type="SAM" id="Phobius"/>
    </source>
</evidence>
<evidence type="ECO:0000313" key="2">
    <source>
        <dbReference type="EMBL" id="MBB6225905.1"/>
    </source>
</evidence>
<keyword evidence="1" id="KW-0812">Transmembrane</keyword>
<keyword evidence="1" id="KW-0472">Membrane</keyword>
<feature type="transmembrane region" description="Helical" evidence="1">
    <location>
        <begin position="125"/>
        <end position="143"/>
    </location>
</feature>
<sequence length="153" mass="16581">MTQTGTISMSARTARRLSVLVLGALTASYLIDLTNPALPRAIDITLGIVKIMSLLGAILLFLGSHGQQAQASDAMLDERQRAERDRAFVLTHQIMVGVLLASMVYLEIGGKIGMWLPEVPDIVEILTVFVLVSMALPGMILAFRDRSEELGSD</sequence>
<name>A0A841L7R9_9SPHN</name>
<keyword evidence="3" id="KW-1185">Reference proteome</keyword>
<gene>
    <name evidence="2" type="ORF">FHS79_000056</name>
</gene>
<protein>
    <recommendedName>
        <fullName evidence="4">DUF2178 domain-containing protein</fullName>
    </recommendedName>
</protein>
<proteinExistence type="predicted"/>
<dbReference type="RefSeq" id="WP_184193579.1">
    <property type="nucleotide sequence ID" value="NZ_BMOX01000018.1"/>
</dbReference>
<evidence type="ECO:0000313" key="3">
    <source>
        <dbReference type="Proteomes" id="UP000538147"/>
    </source>
</evidence>
<dbReference type="EMBL" id="JACIIV010000001">
    <property type="protein sequence ID" value="MBB6225905.1"/>
    <property type="molecule type" value="Genomic_DNA"/>
</dbReference>
<keyword evidence="1" id="KW-1133">Transmembrane helix</keyword>
<organism evidence="2 3">
    <name type="scientific">Polymorphobacter multimanifer</name>
    <dbReference type="NCBI Taxonomy" id="1070431"/>
    <lineage>
        <taxon>Bacteria</taxon>
        <taxon>Pseudomonadati</taxon>
        <taxon>Pseudomonadota</taxon>
        <taxon>Alphaproteobacteria</taxon>
        <taxon>Sphingomonadales</taxon>
        <taxon>Sphingosinicellaceae</taxon>
        <taxon>Polymorphobacter</taxon>
    </lineage>
</organism>
<feature type="transmembrane region" description="Helical" evidence="1">
    <location>
        <begin position="87"/>
        <end position="105"/>
    </location>
</feature>